<dbReference type="GO" id="GO:0008270">
    <property type="term" value="F:zinc ion binding"/>
    <property type="evidence" value="ECO:0007669"/>
    <property type="project" value="UniProtKB-KW"/>
</dbReference>
<proteinExistence type="predicted"/>
<dbReference type="InterPro" id="IPR013083">
    <property type="entry name" value="Znf_RING/FYVE/PHD"/>
</dbReference>
<reference evidence="8" key="1">
    <citation type="submission" date="2019-03" db="EMBL/GenBank/DDBJ databases">
        <title>Improved annotation for the trematode Fasciola hepatica.</title>
        <authorList>
            <person name="Choi Y.-J."/>
            <person name="Martin J."/>
            <person name="Mitreva M."/>
        </authorList>
    </citation>
    <scope>NUCLEOTIDE SEQUENCE [LARGE SCALE GENOMIC DNA]</scope>
</reference>
<dbReference type="PANTHER" id="PTHR21540:SF3">
    <property type="entry name" value="E3 UBIQUITIN-PROTEIN LIGASE ZSWIM2"/>
    <property type="match status" value="1"/>
</dbReference>
<feature type="domain" description="SWIM-type" evidence="7">
    <location>
        <begin position="4"/>
        <end position="37"/>
    </location>
</feature>
<dbReference type="Pfam" id="PF13639">
    <property type="entry name" value="zf-RING_2"/>
    <property type="match status" value="1"/>
</dbReference>
<feature type="domain" description="RING-type" evidence="6">
    <location>
        <begin position="98"/>
        <end position="154"/>
    </location>
</feature>
<feature type="compositionally biased region" description="Low complexity" evidence="5">
    <location>
        <begin position="517"/>
        <end position="531"/>
    </location>
</feature>
<dbReference type="InterPro" id="IPR039903">
    <property type="entry name" value="Zswim2"/>
</dbReference>
<dbReference type="EMBL" id="JXXN02004795">
    <property type="protein sequence ID" value="THD20327.1"/>
    <property type="molecule type" value="Genomic_DNA"/>
</dbReference>
<dbReference type="PROSITE" id="PS50089">
    <property type="entry name" value="ZF_RING_2"/>
    <property type="match status" value="2"/>
</dbReference>
<evidence type="ECO:0000256" key="1">
    <source>
        <dbReference type="ARBA" id="ARBA00022723"/>
    </source>
</evidence>
<gene>
    <name evidence="8" type="ORF">D915_008987</name>
</gene>
<dbReference type="Gene3D" id="3.30.60.90">
    <property type="match status" value="1"/>
</dbReference>
<protein>
    <submittedName>
        <fullName evidence="8">E3 ubiquitin-protein ligase ZSWIM2</fullName>
    </submittedName>
</protein>
<keyword evidence="1" id="KW-0479">Metal-binding</keyword>
<dbReference type="CDD" id="cd16494">
    <property type="entry name" value="RING-CH-C4HC3_ZSWM2"/>
    <property type="match status" value="1"/>
</dbReference>
<evidence type="ECO:0000256" key="5">
    <source>
        <dbReference type="SAM" id="MobiDB-lite"/>
    </source>
</evidence>
<evidence type="ECO:0000256" key="4">
    <source>
        <dbReference type="PROSITE-ProRule" id="PRU00175"/>
    </source>
</evidence>
<dbReference type="InterPro" id="IPR007527">
    <property type="entry name" value="Znf_SWIM"/>
</dbReference>
<dbReference type="InterPro" id="IPR043145">
    <property type="entry name" value="Znf_ZZ_sf"/>
</dbReference>
<dbReference type="SUPFAM" id="SSF57850">
    <property type="entry name" value="RING/U-box"/>
    <property type="match status" value="3"/>
</dbReference>
<evidence type="ECO:0000259" key="6">
    <source>
        <dbReference type="PROSITE" id="PS50089"/>
    </source>
</evidence>
<sequence>MVSFQVHIGQEHTCTCSEFKARQELCIHICWVVLKRFKVDQNNSITWQLGLVEREIQDVLDGKYSFTVQPKSTLEKPEDEPKNEGEIRQRPICPGDICAICQDELLTEQRHPVTYCRNGCGNSVHIRCMRVWTDHQRKQKSINLSENVPCPICREEFGQLGMLLREITENIHPREAKPENRRAVVVAPTVQSIQSTVRTYHPSTTCLSCGTSPVYGNIYRCQLCDEKLDQLGSTFMCAPCYRQGKHPEHDAFMYREAPNGKWFAVAVNRCIPHNLSHTLKSKNNIPIDPDEVLLSPRRIRFSDDVETLRLTDLSRLPHWTIRQPRNRSVRIDQLQNRKTTERKLRNSGGDFVSQLVETAKMGRFEGSHARLDNWGSIMTTGLLTPGRQCRICLMAFRMGDMVRRLMPGCEHIFHTTCIDPWLLHQSATCPLDGSRIIPMNTGSNLITKTGNVPMKGVFGENQSNLDRFSDLKVHANALCVRPVKQNTTASGRTHLDAKKTSLKHTQSFDGLTVIGQSAASGSSRSAKSSRAPVSPDPQ</sequence>
<keyword evidence="9" id="KW-1185">Reference proteome</keyword>
<feature type="region of interest" description="Disordered" evidence="5">
    <location>
        <begin position="513"/>
        <end position="538"/>
    </location>
</feature>
<accession>A0A4E0RGQ5</accession>
<evidence type="ECO:0000259" key="7">
    <source>
        <dbReference type="PROSITE" id="PS50966"/>
    </source>
</evidence>
<evidence type="ECO:0000313" key="8">
    <source>
        <dbReference type="EMBL" id="THD20327.1"/>
    </source>
</evidence>
<feature type="domain" description="RING-type" evidence="6">
    <location>
        <begin position="389"/>
        <end position="432"/>
    </location>
</feature>
<keyword evidence="2 4" id="KW-0863">Zinc-finger</keyword>
<evidence type="ECO:0000256" key="2">
    <source>
        <dbReference type="ARBA" id="ARBA00022771"/>
    </source>
</evidence>
<dbReference type="GO" id="GO:0061630">
    <property type="term" value="F:ubiquitin protein ligase activity"/>
    <property type="evidence" value="ECO:0007669"/>
    <property type="project" value="InterPro"/>
</dbReference>
<comment type="caution">
    <text evidence="8">The sequence shown here is derived from an EMBL/GenBank/DDBJ whole genome shotgun (WGS) entry which is preliminary data.</text>
</comment>
<dbReference type="Gene3D" id="3.30.40.10">
    <property type="entry name" value="Zinc/RING finger domain, C3HC4 (zinc finger)"/>
    <property type="match status" value="2"/>
</dbReference>
<keyword evidence="3" id="KW-0862">Zinc</keyword>
<dbReference type="Pfam" id="PF04434">
    <property type="entry name" value="SWIM"/>
    <property type="match status" value="1"/>
</dbReference>
<name>A0A4E0RGQ5_FASHE</name>
<dbReference type="AlphaFoldDB" id="A0A4E0RGQ5"/>
<evidence type="ECO:0000313" key="9">
    <source>
        <dbReference type="Proteomes" id="UP000230066"/>
    </source>
</evidence>
<evidence type="ECO:0000256" key="3">
    <source>
        <dbReference type="ARBA" id="ARBA00022833"/>
    </source>
</evidence>
<dbReference type="Proteomes" id="UP000230066">
    <property type="component" value="Unassembled WGS sequence"/>
</dbReference>
<dbReference type="SMART" id="SM00184">
    <property type="entry name" value="RING"/>
    <property type="match status" value="2"/>
</dbReference>
<organism evidence="8 9">
    <name type="scientific">Fasciola hepatica</name>
    <name type="common">Liver fluke</name>
    <dbReference type="NCBI Taxonomy" id="6192"/>
    <lineage>
        <taxon>Eukaryota</taxon>
        <taxon>Metazoa</taxon>
        <taxon>Spiralia</taxon>
        <taxon>Lophotrochozoa</taxon>
        <taxon>Platyhelminthes</taxon>
        <taxon>Trematoda</taxon>
        <taxon>Digenea</taxon>
        <taxon>Plagiorchiida</taxon>
        <taxon>Echinostomata</taxon>
        <taxon>Echinostomatoidea</taxon>
        <taxon>Fasciolidae</taxon>
        <taxon>Fasciola</taxon>
    </lineage>
</organism>
<dbReference type="PANTHER" id="PTHR21540">
    <property type="entry name" value="RING FINGER AND SWIM DOMAIN-CONTAINING PROTEIN 2"/>
    <property type="match status" value="1"/>
</dbReference>
<dbReference type="InterPro" id="IPR001841">
    <property type="entry name" value="Znf_RING"/>
</dbReference>
<dbReference type="PROSITE" id="PS50966">
    <property type="entry name" value="ZF_SWIM"/>
    <property type="match status" value="1"/>
</dbReference>